<evidence type="ECO:0000256" key="2">
    <source>
        <dbReference type="ARBA" id="ARBA00023136"/>
    </source>
</evidence>
<keyword evidence="5" id="KW-0675">Receptor</keyword>
<evidence type="ECO:0000259" key="4">
    <source>
        <dbReference type="Pfam" id="PF07715"/>
    </source>
</evidence>
<dbReference type="Pfam" id="PF07715">
    <property type="entry name" value="Plug"/>
    <property type="match status" value="1"/>
</dbReference>
<accession>A0A0G3XBX0</accession>
<name>A0A0G3XBX0_9SPHN</name>
<sequence length="960" mass="105967">MTIFTAYLRAESGLGLASRLLQGCAVCAIALPIAAHAQDVGQAEKQAGDVAVEEENVIVVSGLRQTIRDSIETKRAATAIVDALSADDIGDIPAISVGQAIQTITGATTHREKGDASEIALRGLGPFLSNATFNGREASNGSGDRSVNFNQFPSELINQITIYKSQQASLVEGGVAGTIELGTLRPLDFGRTRLQGEIKVNYNPYQDRIVGDGGMGWRGTVSYVDQFELGDLGDFGVSIGYQRQRTSNPEETMAGSSTWRACDDSITVSGVCQEVSNAEANAGTPFYIVPNALVFRQISEEDERDAVFGAIQWQPSPTVEINFDVQYSDRYINEDRSDLNFSELPLALQNREVDPAGFLRYVEGASSLESTSTLQERTEEYLGGGLEIAIDVSDRLRIVGDVSYSDTRRLDTVRSTRLRTDALDIYGNPTPVGNQRVFYTYDARDSFAPVFTIDPRFDLDDWSLFSDDARLRRDERERNNTIWAGRFDATYELDGFLSAVHAGVRYSQQTYADHTDRVEFSQGDRDVDREVNLACRRQFPQRDFLSNAPGEQFSSWATFDPVCLFREYLGTEDPGPNDDLRSIANADVSEDVWAGYVMAEYEHELGAMPIRGNFGVRVVNTAVTSRGLRSGLDVIDNGDGTIRLEETGDYEDVVIKHDTTRILPSANAIFEVAPDVQVRAAVYRAMSRPAPSALTAGRSIQLEDGTAFTDVADAIRGIQASGSPRLEPLMSWNGDLALEWYPNADTILSGTLYYKKFSGGFQPVVFDEDFTIDGQTASVPVTQTRNSDDKSRIYGLEITAATRFSFLPAPLDGLGTKISYNYANSDFETHDVRLGDIYDPETETVEPGIIPPANISGYSKHVLSAQVYYDIGPVNLQGIYNYRSQYFQDFVGGNAQLRYVAGNETFDLRASIDLMRGVSLRLEALNIFNEPKITYMPVVGSTRQYHYYGSKYFLGLRVKM</sequence>
<dbReference type="InterPro" id="IPR012910">
    <property type="entry name" value="Plug_dom"/>
</dbReference>
<dbReference type="Gene3D" id="2.170.130.10">
    <property type="entry name" value="TonB-dependent receptor, plug domain"/>
    <property type="match status" value="1"/>
</dbReference>
<proteinExistence type="predicted"/>
<dbReference type="Proteomes" id="UP000037643">
    <property type="component" value="Chromosome"/>
</dbReference>
<dbReference type="STRING" id="543877.AM2010_2627"/>
<dbReference type="Gene3D" id="2.40.170.20">
    <property type="entry name" value="TonB-dependent receptor, beta-barrel domain"/>
    <property type="match status" value="1"/>
</dbReference>
<reference evidence="5 6" key="1">
    <citation type="submission" date="2015-06" db="EMBL/GenBank/DDBJ databases">
        <authorList>
            <person name="Kim K.M."/>
        </authorList>
    </citation>
    <scope>NUCLEOTIDE SEQUENCE [LARGE SCALE GENOMIC DNA]</scope>
    <source>
        <strain evidence="5 6">KCTC 22370</strain>
    </source>
</reference>
<dbReference type="AlphaFoldDB" id="A0A0G3XBX0"/>
<evidence type="ECO:0000256" key="1">
    <source>
        <dbReference type="ARBA" id="ARBA00004442"/>
    </source>
</evidence>
<dbReference type="PATRIC" id="fig|543877.4.peg.2665"/>
<dbReference type="PANTHER" id="PTHR40980">
    <property type="entry name" value="PLUG DOMAIN-CONTAINING PROTEIN"/>
    <property type="match status" value="1"/>
</dbReference>
<dbReference type="KEGG" id="amx:AM2010_2627"/>
<evidence type="ECO:0000313" key="6">
    <source>
        <dbReference type="Proteomes" id="UP000037643"/>
    </source>
</evidence>
<evidence type="ECO:0000256" key="3">
    <source>
        <dbReference type="ARBA" id="ARBA00023237"/>
    </source>
</evidence>
<dbReference type="PANTHER" id="PTHR40980:SF4">
    <property type="entry name" value="TONB-DEPENDENT RECEPTOR-LIKE BETA-BARREL DOMAIN-CONTAINING PROTEIN"/>
    <property type="match status" value="1"/>
</dbReference>
<feature type="domain" description="TonB-dependent receptor plug" evidence="4">
    <location>
        <begin position="74"/>
        <end position="177"/>
    </location>
</feature>
<dbReference type="InterPro" id="IPR010104">
    <property type="entry name" value="TonB_rcpt_bac"/>
</dbReference>
<gene>
    <name evidence="5" type="ORF">AM2010_2627</name>
</gene>
<organism evidence="5 6">
    <name type="scientific">Pelagerythrobacter marensis</name>
    <dbReference type="NCBI Taxonomy" id="543877"/>
    <lineage>
        <taxon>Bacteria</taxon>
        <taxon>Pseudomonadati</taxon>
        <taxon>Pseudomonadota</taxon>
        <taxon>Alphaproteobacteria</taxon>
        <taxon>Sphingomonadales</taxon>
        <taxon>Erythrobacteraceae</taxon>
        <taxon>Pelagerythrobacter</taxon>
    </lineage>
</organism>
<protein>
    <submittedName>
        <fullName evidence="5">Putative TonB dependent receptor protein</fullName>
    </submittedName>
</protein>
<keyword evidence="2" id="KW-0472">Membrane</keyword>
<evidence type="ECO:0000313" key="5">
    <source>
        <dbReference type="EMBL" id="AKM08682.1"/>
    </source>
</evidence>
<dbReference type="EMBL" id="CP011805">
    <property type="protein sequence ID" value="AKM08682.1"/>
    <property type="molecule type" value="Genomic_DNA"/>
</dbReference>
<keyword evidence="6" id="KW-1185">Reference proteome</keyword>
<dbReference type="GO" id="GO:0009279">
    <property type="term" value="C:cell outer membrane"/>
    <property type="evidence" value="ECO:0007669"/>
    <property type="project" value="UniProtKB-SubCell"/>
</dbReference>
<dbReference type="NCBIfam" id="TIGR01782">
    <property type="entry name" value="TonB-Xanth-Caul"/>
    <property type="match status" value="1"/>
</dbReference>
<dbReference type="SUPFAM" id="SSF56935">
    <property type="entry name" value="Porins"/>
    <property type="match status" value="1"/>
</dbReference>
<dbReference type="InterPro" id="IPR037066">
    <property type="entry name" value="Plug_dom_sf"/>
</dbReference>
<keyword evidence="3" id="KW-0998">Cell outer membrane</keyword>
<comment type="subcellular location">
    <subcellularLocation>
        <location evidence="1">Cell outer membrane</location>
    </subcellularLocation>
</comment>
<dbReference type="InterPro" id="IPR036942">
    <property type="entry name" value="Beta-barrel_TonB_sf"/>
</dbReference>